<evidence type="ECO:0000313" key="2">
    <source>
        <dbReference type="Proteomes" id="UP001149165"/>
    </source>
</evidence>
<proteinExistence type="predicted"/>
<reference evidence="1" key="1">
    <citation type="submission" date="2022-11" db="EMBL/GenBank/DDBJ databases">
        <authorList>
            <person name="Petersen C."/>
        </authorList>
    </citation>
    <scope>NUCLEOTIDE SEQUENCE</scope>
    <source>
        <strain evidence="1">IBT 30069</strain>
    </source>
</reference>
<name>A0A9W9K054_9EURO</name>
<dbReference type="EMBL" id="JAPQKH010000007">
    <property type="protein sequence ID" value="KAJ5088274.1"/>
    <property type="molecule type" value="Genomic_DNA"/>
</dbReference>
<sequence length="171" mass="19404">MTDRTLIVGQISEVITNFLKGYDSSSIPPIRIVGDTPNSILDQENCLQSITPIVEEVKNTIATCRPETTTRWVAAAKFPGRRSFFVLDLNNTEYDYDSAHLCREIIPVHILRLSRAPKVFRHQGQDQKIADTLAQMHNNHGQAPLPLFDDHTKHRCYAYPRTLYSVPNKSA</sequence>
<dbReference type="OrthoDB" id="4243861at2759"/>
<dbReference type="AlphaFoldDB" id="A0A9W9K054"/>
<accession>A0A9W9K054</accession>
<evidence type="ECO:0000313" key="1">
    <source>
        <dbReference type="EMBL" id="KAJ5088274.1"/>
    </source>
</evidence>
<protein>
    <submittedName>
        <fullName evidence="1">Uncharacterized protein</fullName>
    </submittedName>
</protein>
<organism evidence="1 2">
    <name type="scientific">Penicillium angulare</name>
    <dbReference type="NCBI Taxonomy" id="116970"/>
    <lineage>
        <taxon>Eukaryota</taxon>
        <taxon>Fungi</taxon>
        <taxon>Dikarya</taxon>
        <taxon>Ascomycota</taxon>
        <taxon>Pezizomycotina</taxon>
        <taxon>Eurotiomycetes</taxon>
        <taxon>Eurotiomycetidae</taxon>
        <taxon>Eurotiales</taxon>
        <taxon>Aspergillaceae</taxon>
        <taxon>Penicillium</taxon>
    </lineage>
</organism>
<dbReference type="Proteomes" id="UP001149165">
    <property type="component" value="Unassembled WGS sequence"/>
</dbReference>
<comment type="caution">
    <text evidence="1">The sequence shown here is derived from an EMBL/GenBank/DDBJ whole genome shotgun (WGS) entry which is preliminary data.</text>
</comment>
<gene>
    <name evidence="1" type="ORF">N7456_011890</name>
</gene>
<keyword evidence="2" id="KW-1185">Reference proteome</keyword>
<reference evidence="1" key="2">
    <citation type="journal article" date="2023" name="IMA Fungus">
        <title>Comparative genomic study of the Penicillium genus elucidates a diverse pangenome and 15 lateral gene transfer events.</title>
        <authorList>
            <person name="Petersen C."/>
            <person name="Sorensen T."/>
            <person name="Nielsen M.R."/>
            <person name="Sondergaard T.E."/>
            <person name="Sorensen J.L."/>
            <person name="Fitzpatrick D.A."/>
            <person name="Frisvad J.C."/>
            <person name="Nielsen K.L."/>
        </authorList>
    </citation>
    <scope>NUCLEOTIDE SEQUENCE</scope>
    <source>
        <strain evidence="1">IBT 30069</strain>
    </source>
</reference>